<gene>
    <name evidence="1" type="ORF">BJ138DRAFT_1132302</name>
</gene>
<dbReference type="EMBL" id="MU267595">
    <property type="protein sequence ID" value="KAH7915887.1"/>
    <property type="molecule type" value="Genomic_DNA"/>
</dbReference>
<protein>
    <submittedName>
        <fullName evidence="1">Uncharacterized protein</fullName>
    </submittedName>
</protein>
<keyword evidence="2" id="KW-1185">Reference proteome</keyword>
<sequence length="438" mass="48814">MSSPTKFRVAISGAGIGGLVLAVTIGKFSDVPIDLYEAQSEVTTVGAGISVWRRTMEIMQELGLYDDMGKVASRPPDSSHGPWFRRADIFEGGHEWFRQSFQYGPSSMHRRDVVDLLKKHLPSTCTVHLSKRLITYTERQTGTLQLHFADGTSAAANILVGADGIRSPTRKTMFEWLAEHKPGAIDEAKLTDYVNPTWTGCVVYRALVPTEKLKSYSPGNPSANEMMIHVVTYPVSMGALVNVAAFANDPQKAGTQFEGHWVAEVSEEELKCAYDNFEPHIRQLLECCEKPSRWALHVVNELPLWTSGSVTLIGDACHAMTPHFGAGAGQAIEDAFVLGRLLAHELTTIETLPNALQIYQDIRLPFANYVARESYTTGFMYDFLASGYFDGLDRTNEAEELEKLHQAIVRQWDWQVKDGSIEEWVEAEKRLQESVLVT</sequence>
<name>A0ACB8AU29_9AGAM</name>
<accession>A0ACB8AU29</accession>
<evidence type="ECO:0000313" key="2">
    <source>
        <dbReference type="Proteomes" id="UP000790377"/>
    </source>
</evidence>
<proteinExistence type="predicted"/>
<reference evidence="1" key="1">
    <citation type="journal article" date="2021" name="New Phytol.">
        <title>Evolutionary innovations through gain and loss of genes in the ectomycorrhizal Boletales.</title>
        <authorList>
            <person name="Wu G."/>
            <person name="Miyauchi S."/>
            <person name="Morin E."/>
            <person name="Kuo A."/>
            <person name="Drula E."/>
            <person name="Varga T."/>
            <person name="Kohler A."/>
            <person name="Feng B."/>
            <person name="Cao Y."/>
            <person name="Lipzen A."/>
            <person name="Daum C."/>
            <person name="Hundley H."/>
            <person name="Pangilinan J."/>
            <person name="Johnson J."/>
            <person name="Barry K."/>
            <person name="LaButti K."/>
            <person name="Ng V."/>
            <person name="Ahrendt S."/>
            <person name="Min B."/>
            <person name="Choi I.G."/>
            <person name="Park H."/>
            <person name="Plett J.M."/>
            <person name="Magnuson J."/>
            <person name="Spatafora J.W."/>
            <person name="Nagy L.G."/>
            <person name="Henrissat B."/>
            <person name="Grigoriev I.V."/>
            <person name="Yang Z.L."/>
            <person name="Xu J."/>
            <person name="Martin F.M."/>
        </authorList>
    </citation>
    <scope>NUCLEOTIDE SEQUENCE</scope>
    <source>
        <strain evidence="1">ATCC 28755</strain>
    </source>
</reference>
<evidence type="ECO:0000313" key="1">
    <source>
        <dbReference type="EMBL" id="KAH7915887.1"/>
    </source>
</evidence>
<dbReference type="Proteomes" id="UP000790377">
    <property type="component" value="Unassembled WGS sequence"/>
</dbReference>
<organism evidence="1 2">
    <name type="scientific">Hygrophoropsis aurantiaca</name>
    <dbReference type="NCBI Taxonomy" id="72124"/>
    <lineage>
        <taxon>Eukaryota</taxon>
        <taxon>Fungi</taxon>
        <taxon>Dikarya</taxon>
        <taxon>Basidiomycota</taxon>
        <taxon>Agaricomycotina</taxon>
        <taxon>Agaricomycetes</taxon>
        <taxon>Agaricomycetidae</taxon>
        <taxon>Boletales</taxon>
        <taxon>Coniophorineae</taxon>
        <taxon>Hygrophoropsidaceae</taxon>
        <taxon>Hygrophoropsis</taxon>
    </lineage>
</organism>
<comment type="caution">
    <text evidence="1">The sequence shown here is derived from an EMBL/GenBank/DDBJ whole genome shotgun (WGS) entry which is preliminary data.</text>
</comment>